<dbReference type="RefSeq" id="XP_024582469.1">
    <property type="nucleotide sequence ID" value="XM_024716919.1"/>
</dbReference>
<accession>A0A0P1AZ63</accession>
<dbReference type="Proteomes" id="UP000054928">
    <property type="component" value="Unassembled WGS sequence"/>
</dbReference>
<dbReference type="AlphaFoldDB" id="A0A0P1AZ63"/>
<dbReference type="OrthoDB" id="96381at2759"/>
<name>A0A0P1AZ63_PLAHL</name>
<reference evidence="2" key="1">
    <citation type="submission" date="2014-09" db="EMBL/GenBank/DDBJ databases">
        <authorList>
            <person name="Sharma Rahul"/>
            <person name="Thines Marco"/>
        </authorList>
    </citation>
    <scope>NUCLEOTIDE SEQUENCE [LARGE SCALE GENOMIC DNA]</scope>
</reference>
<evidence type="ECO:0000313" key="1">
    <source>
        <dbReference type="EMBL" id="CEG46100.1"/>
    </source>
</evidence>
<protein>
    <submittedName>
        <fullName evidence="1">Uncharacterized protein</fullName>
    </submittedName>
</protein>
<sequence length="156" mass="17829">MEMEELKQKRWTNGKEACNSATIGCEWHVRLARFRSKNHPGDWHLTGGNLDHQNCVSVAKPSRIYALVAQLRHQKKVTASKHVMYRAKDCVIAELHNGDPLNFHLFPCDDRGRFSRAIVLHSPSWFTSDPGVYGVDAAYITHRKYKDAQVVMVGRD</sequence>
<dbReference type="GeneID" id="36397540"/>
<keyword evidence="2" id="KW-1185">Reference proteome</keyword>
<organism evidence="1 2">
    <name type="scientific">Plasmopara halstedii</name>
    <name type="common">Downy mildew of sunflower</name>
    <dbReference type="NCBI Taxonomy" id="4781"/>
    <lineage>
        <taxon>Eukaryota</taxon>
        <taxon>Sar</taxon>
        <taxon>Stramenopiles</taxon>
        <taxon>Oomycota</taxon>
        <taxon>Peronosporomycetes</taxon>
        <taxon>Peronosporales</taxon>
        <taxon>Peronosporaceae</taxon>
        <taxon>Plasmopara</taxon>
    </lineage>
</organism>
<evidence type="ECO:0000313" key="2">
    <source>
        <dbReference type="Proteomes" id="UP000054928"/>
    </source>
</evidence>
<proteinExistence type="predicted"/>
<dbReference type="EMBL" id="CCYD01002008">
    <property type="protein sequence ID" value="CEG46100.1"/>
    <property type="molecule type" value="Genomic_DNA"/>
</dbReference>